<dbReference type="EMBL" id="PPFX01000030">
    <property type="protein sequence ID" value="PNU19463.1"/>
    <property type="molecule type" value="Genomic_DNA"/>
</dbReference>
<protein>
    <recommendedName>
        <fullName evidence="4">Tetratricopeptide repeat-containing protein</fullName>
    </recommendedName>
</protein>
<dbReference type="Gene3D" id="1.25.40.10">
    <property type="entry name" value="Tetratricopeptide repeat domain"/>
    <property type="match status" value="1"/>
</dbReference>
<name>A0A2K2H8A0_9BACT</name>
<evidence type="ECO:0008006" key="4">
    <source>
        <dbReference type="Google" id="ProtNLM"/>
    </source>
</evidence>
<evidence type="ECO:0000256" key="1">
    <source>
        <dbReference type="SAM" id="MobiDB-lite"/>
    </source>
</evidence>
<feature type="region of interest" description="Disordered" evidence="1">
    <location>
        <begin position="1057"/>
        <end position="1085"/>
    </location>
</feature>
<proteinExistence type="predicted"/>
<dbReference type="Proteomes" id="UP000236340">
    <property type="component" value="Unassembled WGS sequence"/>
</dbReference>
<reference evidence="2 3" key="1">
    <citation type="journal article" date="2018" name="Genome Announc.">
        <title>Genome Sequence of Geothermobacter sp. HR-1 Iron Reducer from the Loihi Seamount.</title>
        <authorList>
            <person name="Smith H."/>
            <person name="Abuyen K."/>
            <person name="Tremblay J."/>
            <person name="Savalia P."/>
            <person name="Perez-Rodriguez I."/>
            <person name="Emerson D."/>
            <person name="Tully B."/>
            <person name="Amend J."/>
        </authorList>
    </citation>
    <scope>NUCLEOTIDE SEQUENCE [LARGE SCALE GENOMIC DNA]</scope>
    <source>
        <strain evidence="2 3">HR-1</strain>
    </source>
</reference>
<comment type="caution">
    <text evidence="2">The sequence shown here is derived from an EMBL/GenBank/DDBJ whole genome shotgun (WGS) entry which is preliminary data.</text>
</comment>
<gene>
    <name evidence="2" type="ORF">C2E25_12445</name>
</gene>
<accession>A0A2K2H8A0</accession>
<dbReference type="InterPro" id="IPR011990">
    <property type="entry name" value="TPR-like_helical_dom_sf"/>
</dbReference>
<dbReference type="AlphaFoldDB" id="A0A2K2H8A0"/>
<organism evidence="2 3">
    <name type="scientific">Geothermobacter hydrogeniphilus</name>
    <dbReference type="NCBI Taxonomy" id="1969733"/>
    <lineage>
        <taxon>Bacteria</taxon>
        <taxon>Pseudomonadati</taxon>
        <taxon>Thermodesulfobacteriota</taxon>
        <taxon>Desulfuromonadia</taxon>
        <taxon>Desulfuromonadales</taxon>
        <taxon>Geothermobacteraceae</taxon>
        <taxon>Geothermobacter</taxon>
    </lineage>
</organism>
<evidence type="ECO:0000313" key="3">
    <source>
        <dbReference type="Proteomes" id="UP000236340"/>
    </source>
</evidence>
<sequence>MLLGLFGCGGAGSSSDQPAATAVPTQLVAGFVEDGPIVDAKVSLLDPVTGETARRCWTSGVGRCEATTDDRGHFRMQLALDVDPDGYRLVSTGGRDHATGISFEEDGLGFSAPLSAFIGTRERLVLSPLTTLLDRLVQGGSSLDQALQQLTAWAGLSYPGPLLAQPPPYIVLERNLLLVELWRLMRENGGGDPWNVLGQHVLSGQPLFSSGILNQQELAGLLDSPTVTPQRLTEQTILLMDLSRQLEAENSADSAFARVNRALVADLLGRELDTFFTTKDAAVFDSADAAYQANRKQVFSAISDAVNGAVPLWNWIPQKILQHVLFKYHPNNQSLTEFAAFQQTDPALFAAGLVRVADGQTISLMTDSRIAEIASGQPQHRVSQPLAVTELLLPGDNLSRVGYYYNSDISHLSRVDDLARAVLDDQLSDELLVKLVKGTAKSGMVQGWVGDELFPTDLSRLIENRINGSEFRGKAYVEQANVASDWGLFADALEALDRAENYFYVVLNAKGTVFFADSDAENYRELAVGYLNAGNFSAADRVLTYLHQSIARPIGTRNAYAQVFSAGMKLADRAIDQGDLASARSVIDRLRQIAMETPADFSRTGTASYKSRVFHLVETARRYAAIGVGQEVLDLYYGPGMVAELRTDDGLQSGDGTFKNKTGSYTKAYMDEMAQALYQAGDVSGAFSLLDSLSASSRAKGYKSLAAFIALHEEEQGGLLSPHPVEPPDSEMNALDLVYYKVPTDLFNPTQKEAQIDALTYFVRSRTVPFMALSLIDAGYNLVAADVLVQAVDLVRQLKDNQAKPFNLGSSKIDFGFAKIADLYVDIGRDQEARLLLEEAEAQVLPNMTDAGQINQSLVRMADVYLRMGDATAAENLLSRASASLSLDSYKVLIDALFRIHSGVIAGFVADYVTLADQILTDVNLTDKELASIEKHLIYAASFYSALGEQGAAVAVLDRARLVADRVTVDNEHINRLIDWVAGYAKIDDYSGALKAVRAIEQEGFRVSRNKALLAIGEVYAARDDFPKIDTAGVDIDRDGQPDFFNPLATAEEIQNSGLITDDDMDGDGVPDAQDARPMYFDNAR</sequence>
<evidence type="ECO:0000313" key="2">
    <source>
        <dbReference type="EMBL" id="PNU19463.1"/>
    </source>
</evidence>